<evidence type="ECO:0000256" key="1">
    <source>
        <dbReference type="ARBA" id="ARBA00009865"/>
    </source>
</evidence>
<evidence type="ECO:0000313" key="8">
    <source>
        <dbReference type="EMBL" id="PMD64181.1"/>
    </source>
</evidence>
<dbReference type="GeneID" id="36584774"/>
<dbReference type="Pfam" id="PF04616">
    <property type="entry name" value="Glyco_hydro_43"/>
    <property type="match status" value="1"/>
</dbReference>
<dbReference type="AlphaFoldDB" id="A0A2J6TMD9"/>
<dbReference type="Gene3D" id="2.60.120.200">
    <property type="match status" value="1"/>
</dbReference>
<feature type="domain" description="Beta-xylosidase C-terminal Concanavalin A-like" evidence="7">
    <location>
        <begin position="347"/>
        <end position="515"/>
    </location>
</feature>
<dbReference type="SUPFAM" id="SSF75005">
    <property type="entry name" value="Arabinanase/levansucrase/invertase"/>
    <property type="match status" value="1"/>
</dbReference>
<keyword evidence="3 6" id="KW-0326">Glycosidase</keyword>
<dbReference type="InterPro" id="IPR023296">
    <property type="entry name" value="Glyco_hydro_beta-prop_sf"/>
</dbReference>
<dbReference type="GO" id="GO:0004553">
    <property type="term" value="F:hydrolase activity, hydrolyzing O-glycosyl compounds"/>
    <property type="evidence" value="ECO:0007669"/>
    <property type="project" value="InterPro"/>
</dbReference>
<dbReference type="PANTHER" id="PTHR42812:SF12">
    <property type="entry name" value="BETA-XYLOSIDASE-RELATED"/>
    <property type="match status" value="1"/>
</dbReference>
<evidence type="ECO:0000313" key="9">
    <source>
        <dbReference type="Proteomes" id="UP000235371"/>
    </source>
</evidence>
<evidence type="ECO:0000259" key="7">
    <source>
        <dbReference type="Pfam" id="PF17851"/>
    </source>
</evidence>
<dbReference type="CDD" id="cd18617">
    <property type="entry name" value="GH43_XynB-like"/>
    <property type="match status" value="1"/>
</dbReference>
<proteinExistence type="inferred from homology"/>
<protein>
    <submittedName>
        <fullName evidence="8">Glycoside hydrolase family 43 protein</fullName>
    </submittedName>
</protein>
<dbReference type="GO" id="GO:0005975">
    <property type="term" value="P:carbohydrate metabolic process"/>
    <property type="evidence" value="ECO:0007669"/>
    <property type="project" value="InterPro"/>
</dbReference>
<dbReference type="InterPro" id="IPR051795">
    <property type="entry name" value="Glycosyl_Hydrlase_43"/>
</dbReference>
<evidence type="ECO:0000256" key="5">
    <source>
        <dbReference type="PIRSR" id="PIRSR606710-2"/>
    </source>
</evidence>
<gene>
    <name evidence="8" type="ORF">K444DRAFT_555256</name>
</gene>
<dbReference type="PANTHER" id="PTHR42812">
    <property type="entry name" value="BETA-XYLOSIDASE"/>
    <property type="match status" value="1"/>
</dbReference>
<dbReference type="InterPro" id="IPR013320">
    <property type="entry name" value="ConA-like_dom_sf"/>
</dbReference>
<dbReference type="InParanoid" id="A0A2J6TMD9"/>
<evidence type="ECO:0000256" key="6">
    <source>
        <dbReference type="RuleBase" id="RU361187"/>
    </source>
</evidence>
<sequence length="518" mass="58475">MASTSINPIIPGFAPDPSIILLDGTFFLVNSTFHMFPGLPIYASKDLISWKHISNAIHRQSQLSLKFSDTRLAEKDEAGDVMHVTGGLYAPTIRHHNGTVYVVCTNILHMGGSDKDVTENFIVSATDIWSGEWSDPVYFDFHGIDPSIFFDNDGKVYMQGSASPGPMTRIHLFEIDLQTGKKLTEEKEIWQGTGGIYPEGPHMYKADSWYYIMISESGTCEGHMITVARSKNIWGLYEAFEQNPILTARGTTEYIRATGHCDIVRDERGQWWGVCLRVRKDKGRYTLGRETFLTVGEWSEGKWPKLSQVKMNPILQSGKELVRAEGQARLTSSPMVDYLYIRDAKLDDHKFSNSGKTLTLTASDGNFSQWKDPVTFVGKRQRSLVGRSTVLMRNPDIATAGLVAGLAYYKDEHRYMRLFYDYTSSEIVFEATVTSKKISKVARHTVQLRGWVEFRLEYTELSYTFSYRIDSEIDLWISFEAQDTLDMTAPDFIGPVVGCFANSSVGGGEIQFENLEVE</sequence>
<dbReference type="Gene3D" id="2.115.10.20">
    <property type="entry name" value="Glycosyl hydrolase domain, family 43"/>
    <property type="match status" value="1"/>
</dbReference>
<dbReference type="InterPro" id="IPR041542">
    <property type="entry name" value="GH43_C2"/>
</dbReference>
<keyword evidence="2 6" id="KW-0378">Hydrolase</keyword>
<organism evidence="8 9">
    <name type="scientific">Hyaloscypha bicolor E</name>
    <dbReference type="NCBI Taxonomy" id="1095630"/>
    <lineage>
        <taxon>Eukaryota</taxon>
        <taxon>Fungi</taxon>
        <taxon>Dikarya</taxon>
        <taxon>Ascomycota</taxon>
        <taxon>Pezizomycotina</taxon>
        <taxon>Leotiomycetes</taxon>
        <taxon>Helotiales</taxon>
        <taxon>Hyaloscyphaceae</taxon>
        <taxon>Hyaloscypha</taxon>
        <taxon>Hyaloscypha bicolor</taxon>
    </lineage>
</organism>
<dbReference type="EMBL" id="KZ613769">
    <property type="protein sequence ID" value="PMD64181.1"/>
    <property type="molecule type" value="Genomic_DNA"/>
</dbReference>
<dbReference type="InterPro" id="IPR006710">
    <property type="entry name" value="Glyco_hydro_43"/>
</dbReference>
<feature type="active site" description="Proton acceptor" evidence="4">
    <location>
        <position position="16"/>
    </location>
</feature>
<evidence type="ECO:0000256" key="2">
    <source>
        <dbReference type="ARBA" id="ARBA00022801"/>
    </source>
</evidence>
<dbReference type="RefSeq" id="XP_024741085.1">
    <property type="nucleotide sequence ID" value="XM_024876695.1"/>
</dbReference>
<feature type="active site" description="Proton donor" evidence="4">
    <location>
        <position position="199"/>
    </location>
</feature>
<dbReference type="SUPFAM" id="SSF49899">
    <property type="entry name" value="Concanavalin A-like lectins/glucanases"/>
    <property type="match status" value="1"/>
</dbReference>
<evidence type="ECO:0000256" key="4">
    <source>
        <dbReference type="PIRSR" id="PIRSR606710-1"/>
    </source>
</evidence>
<accession>A0A2J6TMD9</accession>
<feature type="site" description="Important for catalytic activity, responsible for pKa modulation of the active site Glu and correct orientation of both the proton donor and substrate" evidence="5">
    <location>
        <position position="145"/>
    </location>
</feature>
<keyword evidence="9" id="KW-1185">Reference proteome</keyword>
<evidence type="ECO:0000256" key="3">
    <source>
        <dbReference type="ARBA" id="ARBA00023295"/>
    </source>
</evidence>
<dbReference type="STRING" id="1095630.A0A2J6TMD9"/>
<dbReference type="Proteomes" id="UP000235371">
    <property type="component" value="Unassembled WGS sequence"/>
</dbReference>
<name>A0A2J6TMD9_9HELO</name>
<comment type="similarity">
    <text evidence="1 6">Belongs to the glycosyl hydrolase 43 family.</text>
</comment>
<reference evidence="8 9" key="1">
    <citation type="submission" date="2016-04" db="EMBL/GenBank/DDBJ databases">
        <title>A degradative enzymes factory behind the ericoid mycorrhizal symbiosis.</title>
        <authorList>
            <consortium name="DOE Joint Genome Institute"/>
            <person name="Martino E."/>
            <person name="Morin E."/>
            <person name="Grelet G."/>
            <person name="Kuo A."/>
            <person name="Kohler A."/>
            <person name="Daghino S."/>
            <person name="Barry K."/>
            <person name="Choi C."/>
            <person name="Cichocki N."/>
            <person name="Clum A."/>
            <person name="Copeland A."/>
            <person name="Hainaut M."/>
            <person name="Haridas S."/>
            <person name="Labutti K."/>
            <person name="Lindquist E."/>
            <person name="Lipzen A."/>
            <person name="Khouja H.-R."/>
            <person name="Murat C."/>
            <person name="Ohm R."/>
            <person name="Olson A."/>
            <person name="Spatafora J."/>
            <person name="Veneault-Fourrey C."/>
            <person name="Henrissat B."/>
            <person name="Grigoriev I."/>
            <person name="Martin F."/>
            <person name="Perotto S."/>
        </authorList>
    </citation>
    <scope>NUCLEOTIDE SEQUENCE [LARGE SCALE GENOMIC DNA]</scope>
    <source>
        <strain evidence="8 9">E</strain>
    </source>
</reference>
<dbReference type="OrthoDB" id="2139957at2759"/>
<dbReference type="Pfam" id="PF17851">
    <property type="entry name" value="GH43_C2"/>
    <property type="match status" value="1"/>
</dbReference>